<dbReference type="InterPro" id="IPR013022">
    <property type="entry name" value="Xyl_isomerase-like_TIM-brl"/>
</dbReference>
<dbReference type="Gene3D" id="3.20.20.150">
    <property type="entry name" value="Divalent-metal-dependent TIM barrel enzymes"/>
    <property type="match status" value="1"/>
</dbReference>
<dbReference type="PANTHER" id="PTHR12110">
    <property type="entry name" value="HYDROXYPYRUVATE ISOMERASE"/>
    <property type="match status" value="1"/>
</dbReference>
<dbReference type="Pfam" id="PF01261">
    <property type="entry name" value="AP_endonuc_2"/>
    <property type="match status" value="1"/>
</dbReference>
<proteinExistence type="predicted"/>
<dbReference type="Proteomes" id="UP000318741">
    <property type="component" value="Chromosome"/>
</dbReference>
<sequence>MRDVFPLGVFTSLDAGLGVRLDVAKELSIPTVQLHAPAPQSRTPAHAAKFLADLADADIVLTCVFAGFDGESYASIPETARTVGLVPRDLREARAAELCAISDFAEELRSPAVGLHVGFVPEDRTGEDYKDLVKVVARCCDHAAENGQTINLETGQETASHLLDFLGDVHRENLGVNFDPANLLLYGTDDPLPALRKVGDFVKSVHCKDARQAPAAVRGKEWGQEVALGEGEVGMTDYLRTLHEIGYRGPLTIEREIPEDRDRQKADVAKALAVLKAARAEVLGDG</sequence>
<accession>A0A517P5N9</accession>
<keyword evidence="2" id="KW-0413">Isomerase</keyword>
<organism evidence="2 3">
    <name type="scientific">Alienimonas californiensis</name>
    <dbReference type="NCBI Taxonomy" id="2527989"/>
    <lineage>
        <taxon>Bacteria</taxon>
        <taxon>Pseudomonadati</taxon>
        <taxon>Planctomycetota</taxon>
        <taxon>Planctomycetia</taxon>
        <taxon>Planctomycetales</taxon>
        <taxon>Planctomycetaceae</taxon>
        <taxon>Alienimonas</taxon>
    </lineage>
</organism>
<protein>
    <submittedName>
        <fullName evidence="2">Xylose isomerase-like TIM barrel</fullName>
    </submittedName>
</protein>
<dbReference type="EMBL" id="CP036265">
    <property type="protein sequence ID" value="QDT14690.1"/>
    <property type="molecule type" value="Genomic_DNA"/>
</dbReference>
<feature type="domain" description="Xylose isomerase-like TIM barrel" evidence="1">
    <location>
        <begin position="22"/>
        <end position="276"/>
    </location>
</feature>
<name>A0A517P5N9_9PLAN</name>
<dbReference type="RefSeq" id="WP_145357559.1">
    <property type="nucleotide sequence ID" value="NZ_CP036265.1"/>
</dbReference>
<evidence type="ECO:0000259" key="1">
    <source>
        <dbReference type="Pfam" id="PF01261"/>
    </source>
</evidence>
<dbReference type="KEGG" id="acaf:CA12_07680"/>
<gene>
    <name evidence="2" type="ORF">CA12_07680</name>
</gene>
<dbReference type="InterPro" id="IPR036237">
    <property type="entry name" value="Xyl_isomerase-like_sf"/>
</dbReference>
<evidence type="ECO:0000313" key="2">
    <source>
        <dbReference type="EMBL" id="QDT14690.1"/>
    </source>
</evidence>
<reference evidence="2 3" key="1">
    <citation type="submission" date="2019-02" db="EMBL/GenBank/DDBJ databases">
        <title>Deep-cultivation of Planctomycetes and their phenomic and genomic characterization uncovers novel biology.</title>
        <authorList>
            <person name="Wiegand S."/>
            <person name="Jogler M."/>
            <person name="Boedeker C."/>
            <person name="Pinto D."/>
            <person name="Vollmers J."/>
            <person name="Rivas-Marin E."/>
            <person name="Kohn T."/>
            <person name="Peeters S.H."/>
            <person name="Heuer A."/>
            <person name="Rast P."/>
            <person name="Oberbeckmann S."/>
            <person name="Bunk B."/>
            <person name="Jeske O."/>
            <person name="Meyerdierks A."/>
            <person name="Storesund J.E."/>
            <person name="Kallscheuer N."/>
            <person name="Luecker S."/>
            <person name="Lage O.M."/>
            <person name="Pohl T."/>
            <person name="Merkel B.J."/>
            <person name="Hornburger P."/>
            <person name="Mueller R.-W."/>
            <person name="Bruemmer F."/>
            <person name="Labrenz M."/>
            <person name="Spormann A.M."/>
            <person name="Op den Camp H."/>
            <person name="Overmann J."/>
            <person name="Amann R."/>
            <person name="Jetten M.S.M."/>
            <person name="Mascher T."/>
            <person name="Medema M.H."/>
            <person name="Devos D.P."/>
            <person name="Kaster A.-K."/>
            <person name="Ovreas L."/>
            <person name="Rohde M."/>
            <person name="Galperin M.Y."/>
            <person name="Jogler C."/>
        </authorList>
    </citation>
    <scope>NUCLEOTIDE SEQUENCE [LARGE SCALE GENOMIC DNA]</scope>
    <source>
        <strain evidence="2 3">CA12</strain>
    </source>
</reference>
<dbReference type="GO" id="GO:0016853">
    <property type="term" value="F:isomerase activity"/>
    <property type="evidence" value="ECO:0007669"/>
    <property type="project" value="UniProtKB-KW"/>
</dbReference>
<dbReference type="PANTHER" id="PTHR12110:SF21">
    <property type="entry name" value="XYLOSE ISOMERASE-LIKE TIM BARREL DOMAIN-CONTAINING PROTEIN"/>
    <property type="match status" value="1"/>
</dbReference>
<dbReference type="OrthoDB" id="3185623at2"/>
<dbReference type="SUPFAM" id="SSF51658">
    <property type="entry name" value="Xylose isomerase-like"/>
    <property type="match status" value="1"/>
</dbReference>
<keyword evidence="3" id="KW-1185">Reference proteome</keyword>
<dbReference type="AlphaFoldDB" id="A0A517P5N9"/>
<evidence type="ECO:0000313" key="3">
    <source>
        <dbReference type="Proteomes" id="UP000318741"/>
    </source>
</evidence>
<dbReference type="InterPro" id="IPR050312">
    <property type="entry name" value="IolE/XylAMocC-like"/>
</dbReference>